<organism evidence="2 3">
    <name type="scientific">Caldovatus sediminis</name>
    <dbReference type="NCBI Taxonomy" id="2041189"/>
    <lineage>
        <taxon>Bacteria</taxon>
        <taxon>Pseudomonadati</taxon>
        <taxon>Pseudomonadota</taxon>
        <taxon>Alphaproteobacteria</taxon>
        <taxon>Acetobacterales</taxon>
        <taxon>Roseomonadaceae</taxon>
        <taxon>Caldovatus</taxon>
    </lineage>
</organism>
<reference evidence="2 3" key="1">
    <citation type="journal article" date="2014" name="Int. J. Syst. Evol. Microbiol.">
        <title>Complete genome sequence of Corynebacterium casei LMG S-19264T (=DSM 44701T), isolated from a smear-ripened cheese.</title>
        <authorList>
            <consortium name="US DOE Joint Genome Institute (JGI-PGF)"/>
            <person name="Walter F."/>
            <person name="Albersmeier A."/>
            <person name="Kalinowski J."/>
            <person name="Ruckert C."/>
        </authorList>
    </citation>
    <scope>NUCLEOTIDE SEQUENCE [LARGE SCALE GENOMIC DNA]</scope>
    <source>
        <strain evidence="2 3">CGMCC 1.16330</strain>
    </source>
</reference>
<comment type="caution">
    <text evidence="2">The sequence shown here is derived from an EMBL/GenBank/DDBJ whole genome shotgun (WGS) entry which is preliminary data.</text>
</comment>
<evidence type="ECO:0000259" key="1">
    <source>
        <dbReference type="Pfam" id="PF06568"/>
    </source>
</evidence>
<dbReference type="RefSeq" id="WP_229677931.1">
    <property type="nucleotide sequence ID" value="NZ_BMKS01000005.1"/>
</dbReference>
<keyword evidence="3" id="KW-1185">Reference proteome</keyword>
<accession>A0A8J2ZBP3</accession>
<dbReference type="InterPro" id="IPR009506">
    <property type="entry name" value="YjiS-like"/>
</dbReference>
<dbReference type="AlphaFoldDB" id="A0A8J2ZBP3"/>
<evidence type="ECO:0000313" key="3">
    <source>
        <dbReference type="Proteomes" id="UP000597507"/>
    </source>
</evidence>
<evidence type="ECO:0000313" key="2">
    <source>
        <dbReference type="EMBL" id="GGG32851.1"/>
    </source>
</evidence>
<dbReference type="Proteomes" id="UP000597507">
    <property type="component" value="Unassembled WGS sequence"/>
</dbReference>
<proteinExistence type="predicted"/>
<feature type="domain" description="YjiS-like" evidence="1">
    <location>
        <begin position="17"/>
        <end position="50"/>
    </location>
</feature>
<sequence>MPAMLSARSRAALHLGRLIATWRARHVERQQLAAMDHRALRDIGPTVADVRSEIGKPFWRS</sequence>
<protein>
    <recommendedName>
        <fullName evidence="1">YjiS-like domain-containing protein</fullName>
    </recommendedName>
</protein>
<dbReference type="EMBL" id="BMKS01000005">
    <property type="protein sequence ID" value="GGG32851.1"/>
    <property type="molecule type" value="Genomic_DNA"/>
</dbReference>
<name>A0A8J2ZBP3_9PROT</name>
<gene>
    <name evidence="2" type="ORF">GCM10010964_20880</name>
</gene>
<dbReference type="Pfam" id="PF06568">
    <property type="entry name" value="YjiS-like"/>
    <property type="match status" value="1"/>
</dbReference>